<protein>
    <recommendedName>
        <fullName evidence="3">Carboxypeptidase regulatory-like domain-containing protein</fullName>
    </recommendedName>
</protein>
<dbReference type="Proteomes" id="UP001183176">
    <property type="component" value="Unassembled WGS sequence"/>
</dbReference>
<name>A0ABU2J6B9_9ACTN</name>
<sequence>MSAFGVPPGDSTADLPLDAYDDLIMSRIAALYQAIDPVPVELTERLQFAITLDALSMELAELERLPETAAARSSAHSSEVRTLTFTSDSLTTMVAMSPDGPDRLRIDGWVAPCAGVSVELRQGLLCRHATADPDGRFVFEDVAHGLTRFVVRAPEPASHPPVATPAVEI</sequence>
<comment type="caution">
    <text evidence="1">The sequence shown here is derived from an EMBL/GenBank/DDBJ whole genome shotgun (WGS) entry which is preliminary data.</text>
</comment>
<evidence type="ECO:0000313" key="1">
    <source>
        <dbReference type="EMBL" id="MDT0260139.1"/>
    </source>
</evidence>
<evidence type="ECO:0008006" key="3">
    <source>
        <dbReference type="Google" id="ProtNLM"/>
    </source>
</evidence>
<organism evidence="1 2">
    <name type="scientific">Jatrophihabitans lederbergiae</name>
    <dbReference type="NCBI Taxonomy" id="3075547"/>
    <lineage>
        <taxon>Bacteria</taxon>
        <taxon>Bacillati</taxon>
        <taxon>Actinomycetota</taxon>
        <taxon>Actinomycetes</taxon>
        <taxon>Jatrophihabitantales</taxon>
        <taxon>Jatrophihabitantaceae</taxon>
        <taxon>Jatrophihabitans</taxon>
    </lineage>
</organism>
<reference evidence="2" key="1">
    <citation type="submission" date="2023-07" db="EMBL/GenBank/DDBJ databases">
        <title>30 novel species of actinomycetes from the DSMZ collection.</title>
        <authorList>
            <person name="Nouioui I."/>
        </authorList>
    </citation>
    <scope>NUCLEOTIDE SEQUENCE [LARGE SCALE GENOMIC DNA]</scope>
    <source>
        <strain evidence="2">DSM 44399</strain>
    </source>
</reference>
<dbReference type="RefSeq" id="WP_311421300.1">
    <property type="nucleotide sequence ID" value="NZ_JAVREH010000002.1"/>
</dbReference>
<gene>
    <name evidence="1" type="ORF">RM423_01895</name>
</gene>
<evidence type="ECO:0000313" key="2">
    <source>
        <dbReference type="Proteomes" id="UP001183176"/>
    </source>
</evidence>
<proteinExistence type="predicted"/>
<keyword evidence="2" id="KW-1185">Reference proteome</keyword>
<accession>A0ABU2J6B9</accession>
<dbReference type="EMBL" id="JAVREH010000002">
    <property type="protein sequence ID" value="MDT0260139.1"/>
    <property type="molecule type" value="Genomic_DNA"/>
</dbReference>